<name>A0A0E9XK25_ANGAN</name>
<evidence type="ECO:0000313" key="1">
    <source>
        <dbReference type="EMBL" id="JAI02044.1"/>
    </source>
</evidence>
<reference evidence="1" key="2">
    <citation type="journal article" date="2015" name="Fish Shellfish Immunol.">
        <title>Early steps in the European eel (Anguilla anguilla)-Vibrio vulnificus interaction in the gills: Role of the RtxA13 toxin.</title>
        <authorList>
            <person name="Callol A."/>
            <person name="Pajuelo D."/>
            <person name="Ebbesson L."/>
            <person name="Teles M."/>
            <person name="MacKenzie S."/>
            <person name="Amaro C."/>
        </authorList>
    </citation>
    <scope>NUCLEOTIDE SEQUENCE</scope>
</reference>
<accession>A0A0E9XK25</accession>
<protein>
    <submittedName>
        <fullName evidence="1">Uncharacterized protein</fullName>
    </submittedName>
</protein>
<organism evidence="1">
    <name type="scientific">Anguilla anguilla</name>
    <name type="common">European freshwater eel</name>
    <name type="synonym">Muraena anguilla</name>
    <dbReference type="NCBI Taxonomy" id="7936"/>
    <lineage>
        <taxon>Eukaryota</taxon>
        <taxon>Metazoa</taxon>
        <taxon>Chordata</taxon>
        <taxon>Craniata</taxon>
        <taxon>Vertebrata</taxon>
        <taxon>Euteleostomi</taxon>
        <taxon>Actinopterygii</taxon>
        <taxon>Neopterygii</taxon>
        <taxon>Teleostei</taxon>
        <taxon>Anguilliformes</taxon>
        <taxon>Anguillidae</taxon>
        <taxon>Anguilla</taxon>
    </lineage>
</organism>
<sequence>MPCRSLDFSVSTHASLFHITTQCFIAFKTSTCFISCGTVFNNHVFFPSSSSVCTTIVTIKKTKKYFNM</sequence>
<proteinExistence type="predicted"/>
<dbReference type="EMBL" id="GBXM01006534">
    <property type="protein sequence ID" value="JAI02044.1"/>
    <property type="molecule type" value="Transcribed_RNA"/>
</dbReference>
<reference evidence="1" key="1">
    <citation type="submission" date="2014-11" db="EMBL/GenBank/DDBJ databases">
        <authorList>
            <person name="Amaro Gonzalez C."/>
        </authorList>
    </citation>
    <scope>NUCLEOTIDE SEQUENCE</scope>
</reference>
<dbReference type="AlphaFoldDB" id="A0A0E9XK25"/>